<protein>
    <submittedName>
        <fullName evidence="2">Uncharacterized protein</fullName>
    </submittedName>
</protein>
<reference evidence="2 3" key="1">
    <citation type="journal article" date="2024" name="G3 (Bethesda)">
        <title>Genome assembly of Hibiscus sabdariffa L. provides insights into metabolisms of medicinal natural products.</title>
        <authorList>
            <person name="Kim T."/>
        </authorList>
    </citation>
    <scope>NUCLEOTIDE SEQUENCE [LARGE SCALE GENOMIC DNA]</scope>
    <source>
        <strain evidence="2">TK-2024</strain>
        <tissue evidence="2">Old leaves</tissue>
    </source>
</reference>
<evidence type="ECO:0000256" key="1">
    <source>
        <dbReference type="SAM" id="MobiDB-lite"/>
    </source>
</evidence>
<proteinExistence type="predicted"/>
<accession>A0ABR2BPE7</accession>
<keyword evidence="3" id="KW-1185">Reference proteome</keyword>
<feature type="region of interest" description="Disordered" evidence="1">
    <location>
        <begin position="1"/>
        <end position="58"/>
    </location>
</feature>
<organism evidence="2 3">
    <name type="scientific">Hibiscus sabdariffa</name>
    <name type="common">roselle</name>
    <dbReference type="NCBI Taxonomy" id="183260"/>
    <lineage>
        <taxon>Eukaryota</taxon>
        <taxon>Viridiplantae</taxon>
        <taxon>Streptophyta</taxon>
        <taxon>Embryophyta</taxon>
        <taxon>Tracheophyta</taxon>
        <taxon>Spermatophyta</taxon>
        <taxon>Magnoliopsida</taxon>
        <taxon>eudicotyledons</taxon>
        <taxon>Gunneridae</taxon>
        <taxon>Pentapetalae</taxon>
        <taxon>rosids</taxon>
        <taxon>malvids</taxon>
        <taxon>Malvales</taxon>
        <taxon>Malvaceae</taxon>
        <taxon>Malvoideae</taxon>
        <taxon>Hibiscus</taxon>
    </lineage>
</organism>
<name>A0ABR2BPE7_9ROSI</name>
<gene>
    <name evidence="2" type="ORF">V6N12_054069</name>
</gene>
<comment type="caution">
    <text evidence="2">The sequence shown here is derived from an EMBL/GenBank/DDBJ whole genome shotgun (WGS) entry which is preliminary data.</text>
</comment>
<feature type="compositionally biased region" description="Basic and acidic residues" evidence="1">
    <location>
        <begin position="43"/>
        <end position="58"/>
    </location>
</feature>
<dbReference type="Proteomes" id="UP001472677">
    <property type="component" value="Unassembled WGS sequence"/>
</dbReference>
<evidence type="ECO:0000313" key="3">
    <source>
        <dbReference type="Proteomes" id="UP001472677"/>
    </source>
</evidence>
<evidence type="ECO:0000313" key="2">
    <source>
        <dbReference type="EMBL" id="KAK8509041.1"/>
    </source>
</evidence>
<sequence length="222" mass="25372">MMDQQEVGGRLERPKGHLGHKPSRGSGKYLDLNPLENCPKLLGENDNKSVKEKAKNQETDIGINDRSWVDVLSVAKVGEGASNDREGETFRVDLADSEDKHHDWAQVGDRCFEAQGDLDTLNSFRELDSEFPLKKTRAAKKFEARGMGSYGKMMIVSRLVKSQRVDVFRFQEMKKITEWSVEEIRKLWPDDKFDFKAVEADGRSGGLVTLWDRNCFTLWQSK</sequence>
<dbReference type="EMBL" id="JBBPBM010000094">
    <property type="protein sequence ID" value="KAK8509041.1"/>
    <property type="molecule type" value="Genomic_DNA"/>
</dbReference>